<accession>A0A0G9MKL6</accession>
<dbReference type="SUPFAM" id="SSF118215">
    <property type="entry name" value="Proton glutamate symport protein"/>
    <property type="match status" value="1"/>
</dbReference>
<organism evidence="7 8">
    <name type="scientific">Aurantiacibacter gangjinensis</name>
    <dbReference type="NCBI Taxonomy" id="502682"/>
    <lineage>
        <taxon>Bacteria</taxon>
        <taxon>Pseudomonadati</taxon>
        <taxon>Pseudomonadota</taxon>
        <taxon>Alphaproteobacteria</taxon>
        <taxon>Sphingomonadales</taxon>
        <taxon>Erythrobacteraceae</taxon>
        <taxon>Aurantiacibacter</taxon>
    </lineage>
</organism>
<name>A0A0G9MKL6_9SPHN</name>
<keyword evidence="4" id="KW-0812">Transmembrane</keyword>
<comment type="caution">
    <text evidence="7">The sequence shown here is derived from an EMBL/GenBank/DDBJ whole genome shotgun (WGS) entry which is preliminary data.</text>
</comment>
<evidence type="ECO:0000256" key="3">
    <source>
        <dbReference type="ARBA" id="ARBA00022475"/>
    </source>
</evidence>
<dbReference type="EMBL" id="LBHC01000003">
    <property type="protein sequence ID" value="KLE31149.1"/>
    <property type="molecule type" value="Genomic_DNA"/>
</dbReference>
<evidence type="ECO:0000256" key="1">
    <source>
        <dbReference type="ARBA" id="ARBA00004651"/>
    </source>
</evidence>
<dbReference type="Pfam" id="PF00375">
    <property type="entry name" value="SDF"/>
    <property type="match status" value="1"/>
</dbReference>
<dbReference type="PANTHER" id="PTHR42865">
    <property type="entry name" value="PROTON/GLUTAMATE-ASPARTATE SYMPORTER"/>
    <property type="match status" value="1"/>
</dbReference>
<dbReference type="KEGG" id="egn:BMF35_b0219"/>
<keyword evidence="8" id="KW-1185">Reference proteome</keyword>
<dbReference type="AlphaFoldDB" id="A0A0G9MKL6"/>
<evidence type="ECO:0000313" key="8">
    <source>
        <dbReference type="Proteomes" id="UP000053070"/>
    </source>
</evidence>
<keyword evidence="6" id="KW-0472">Membrane</keyword>
<dbReference type="PATRIC" id="fig|502682.8.peg.2662"/>
<proteinExistence type="predicted"/>
<dbReference type="GO" id="GO:0015293">
    <property type="term" value="F:symporter activity"/>
    <property type="evidence" value="ECO:0007669"/>
    <property type="project" value="UniProtKB-KW"/>
</dbReference>
<dbReference type="PRINTS" id="PR00173">
    <property type="entry name" value="EDTRNSPORT"/>
</dbReference>
<dbReference type="Proteomes" id="UP000053070">
    <property type="component" value="Unassembled WGS sequence"/>
</dbReference>
<dbReference type="RefSeq" id="WP_047007859.1">
    <property type="nucleotide sequence ID" value="NZ_CP018098.1"/>
</dbReference>
<evidence type="ECO:0000256" key="6">
    <source>
        <dbReference type="ARBA" id="ARBA00023136"/>
    </source>
</evidence>
<reference evidence="7 8" key="1">
    <citation type="submission" date="2015-04" db="EMBL/GenBank/DDBJ databases">
        <title>The draft genome sequence of Erythrobacr gangjinensis K7-2.</title>
        <authorList>
            <person name="Zhuang L."/>
            <person name="Liu Y."/>
            <person name="Shao Z."/>
        </authorList>
    </citation>
    <scope>NUCLEOTIDE SEQUENCE [LARGE SCALE GENOMIC DNA]</scope>
    <source>
        <strain evidence="7 8">K7-2</strain>
    </source>
</reference>
<dbReference type="PANTHER" id="PTHR42865:SF7">
    <property type="entry name" value="PROTON_GLUTAMATE-ASPARTATE SYMPORTER"/>
    <property type="match status" value="1"/>
</dbReference>
<sequence length="426" mass="44555">MKTWFAIPLWQRVVAALILGAITGYFWGPGAESIKIIGDIFIDFIKMLIVPLIFFSVVSGVASIGNLGKLGSVGWRAILLFVITGQVAVWLGLALGTWLEPGVGLDTSGITMGETPDPAPFDWREMLRSMIPVSPVSVMADVRVLPLIVFSLLVGIGILLARGDVEDDDEAESESGVRGAAMIARAFDGGALIFQKITIIVMELTPFGVFALMAWVVGTLGLDAVAALAKLVGLNYLGCLLIIGVMYTGILALMARVSVIGFFRGMVDAIAVAYSTASSSATLPVTLRCTQRNLGVSKPTSSFVVSLGSTINMDGTAMYLGLATLFGAQIFGVDLSMADYFMIALLATVGSIGAAGIPGGGLVMMGAIFTAVQVPLETIAFVAGVDRIMDMMRTATNVTGDATVTVTTASAMGELDKGELRSADDV</sequence>
<evidence type="ECO:0000256" key="5">
    <source>
        <dbReference type="ARBA" id="ARBA00022989"/>
    </source>
</evidence>
<dbReference type="STRING" id="502682.BMF35_b0219"/>
<evidence type="ECO:0000313" key="7">
    <source>
        <dbReference type="EMBL" id="KLE31149.1"/>
    </source>
</evidence>
<comment type="subcellular location">
    <subcellularLocation>
        <location evidence="1">Cell membrane</location>
        <topology evidence="1">Multi-pass membrane protein</topology>
    </subcellularLocation>
</comment>
<dbReference type="InterPro" id="IPR001991">
    <property type="entry name" value="Na-dicarboxylate_symporter"/>
</dbReference>
<evidence type="ECO:0000256" key="2">
    <source>
        <dbReference type="ARBA" id="ARBA00022448"/>
    </source>
</evidence>
<dbReference type="Gene3D" id="1.10.3860.10">
    <property type="entry name" value="Sodium:dicarboxylate symporter"/>
    <property type="match status" value="1"/>
</dbReference>
<dbReference type="OrthoDB" id="9766690at2"/>
<keyword evidence="5" id="KW-1133">Transmembrane helix</keyword>
<protein>
    <submittedName>
        <fullName evidence="7">Glutamate:proton symporter</fullName>
    </submittedName>
</protein>
<gene>
    <name evidence="7" type="ORF">AAW01_13050</name>
</gene>
<dbReference type="GO" id="GO:0006835">
    <property type="term" value="P:dicarboxylic acid transport"/>
    <property type="evidence" value="ECO:0007669"/>
    <property type="project" value="TreeGrafter"/>
</dbReference>
<dbReference type="GO" id="GO:0005886">
    <property type="term" value="C:plasma membrane"/>
    <property type="evidence" value="ECO:0007669"/>
    <property type="project" value="UniProtKB-SubCell"/>
</dbReference>
<evidence type="ECO:0000256" key="4">
    <source>
        <dbReference type="ARBA" id="ARBA00022692"/>
    </source>
</evidence>
<dbReference type="InterPro" id="IPR036458">
    <property type="entry name" value="Na:dicarbo_symporter_sf"/>
</dbReference>
<keyword evidence="2" id="KW-0813">Transport</keyword>
<keyword evidence="3" id="KW-1003">Cell membrane</keyword>